<evidence type="ECO:0000259" key="1">
    <source>
        <dbReference type="SMART" id="SM00849"/>
    </source>
</evidence>
<accession>A0A7Z0A9L5</accession>
<dbReference type="InterPro" id="IPR001279">
    <property type="entry name" value="Metallo-B-lactamas"/>
</dbReference>
<gene>
    <name evidence="2" type="ORF">BJY26_000442</name>
</gene>
<dbReference type="EMBL" id="JACBZP010000001">
    <property type="protein sequence ID" value="NYI66136.1"/>
    <property type="molecule type" value="Genomic_DNA"/>
</dbReference>
<dbReference type="RefSeq" id="WP_179425275.1">
    <property type="nucleotide sequence ID" value="NZ_JACBZP010000001.1"/>
</dbReference>
<dbReference type="SMART" id="SM00849">
    <property type="entry name" value="Lactamase_B"/>
    <property type="match status" value="1"/>
</dbReference>
<reference evidence="2 3" key="1">
    <citation type="submission" date="2020-07" db="EMBL/GenBank/DDBJ databases">
        <title>Sequencing the genomes of 1000 actinobacteria strains.</title>
        <authorList>
            <person name="Klenk H.-P."/>
        </authorList>
    </citation>
    <scope>NUCLEOTIDE SEQUENCE [LARGE SCALE GENOMIC DNA]</scope>
    <source>
        <strain evidence="2 3">DSM 26341</strain>
    </source>
</reference>
<dbReference type="Gene3D" id="3.60.15.10">
    <property type="entry name" value="Ribonuclease Z/Hydroxyacylglutathione hydrolase-like"/>
    <property type="match status" value="1"/>
</dbReference>
<keyword evidence="3" id="KW-1185">Reference proteome</keyword>
<dbReference type="Pfam" id="PF13483">
    <property type="entry name" value="Lactamase_B_3"/>
    <property type="match status" value="1"/>
</dbReference>
<organism evidence="2 3">
    <name type="scientific">Spelaeicoccus albus</name>
    <dbReference type="NCBI Taxonomy" id="1280376"/>
    <lineage>
        <taxon>Bacteria</taxon>
        <taxon>Bacillati</taxon>
        <taxon>Actinomycetota</taxon>
        <taxon>Actinomycetes</taxon>
        <taxon>Micrococcales</taxon>
        <taxon>Brevibacteriaceae</taxon>
        <taxon>Spelaeicoccus</taxon>
    </lineage>
</organism>
<dbReference type="InterPro" id="IPR036866">
    <property type="entry name" value="RibonucZ/Hydroxyglut_hydro"/>
</dbReference>
<protein>
    <submittedName>
        <fullName evidence="2">L-ascorbate metabolism protein UlaG (Beta-lactamase superfamily)</fullName>
    </submittedName>
</protein>
<proteinExistence type="predicted"/>
<dbReference type="SUPFAM" id="SSF56281">
    <property type="entry name" value="Metallo-hydrolase/oxidoreductase"/>
    <property type="match status" value="1"/>
</dbReference>
<dbReference type="PANTHER" id="PTHR43546">
    <property type="entry name" value="UPF0173 METAL-DEPENDENT HYDROLASE MJ1163-RELATED"/>
    <property type="match status" value="1"/>
</dbReference>
<dbReference type="AlphaFoldDB" id="A0A7Z0A9L5"/>
<sequence length="224" mass="23887">MQLTRFGHAAVLVDAADSRILLDPGNFSADDTFELTGLEAIIVTHQHADHVDHERLPQLVAGNPGARLLAEEETAAQLNDVAGTWEVLSPGDEVFLGGVLVTGVGGRHAVIHQDLPRVGNVGALVRADGEPVFFHPGDTYEYAPDDVDVLGVPLGAPWAKVGEMVDFVRDVSPSVVFPIHDRTIADVAYGMYWARAAEMGGANLPTGVTLDARKLGQHDSTTVR</sequence>
<name>A0A7Z0A9L5_9MICO</name>
<feature type="domain" description="Metallo-beta-lactamase" evidence="1">
    <location>
        <begin position="7"/>
        <end position="180"/>
    </location>
</feature>
<evidence type="ECO:0000313" key="3">
    <source>
        <dbReference type="Proteomes" id="UP000539111"/>
    </source>
</evidence>
<evidence type="ECO:0000313" key="2">
    <source>
        <dbReference type="EMBL" id="NYI66136.1"/>
    </source>
</evidence>
<dbReference type="Proteomes" id="UP000539111">
    <property type="component" value="Unassembled WGS sequence"/>
</dbReference>
<dbReference type="InterPro" id="IPR050114">
    <property type="entry name" value="UPF0173_UPF0282_UlaG_hydrolase"/>
</dbReference>
<dbReference type="PANTHER" id="PTHR43546:SF3">
    <property type="entry name" value="UPF0173 METAL-DEPENDENT HYDROLASE MJ1163"/>
    <property type="match status" value="1"/>
</dbReference>
<comment type="caution">
    <text evidence="2">The sequence shown here is derived from an EMBL/GenBank/DDBJ whole genome shotgun (WGS) entry which is preliminary data.</text>
</comment>